<name>A0A7J6FVI4_CANSA</name>
<dbReference type="Gene3D" id="3.30.470.30">
    <property type="entry name" value="DNA ligase/mRNA capping enzyme"/>
    <property type="match status" value="1"/>
</dbReference>
<gene>
    <name evidence="2" type="ORF">F8388_020284</name>
</gene>
<dbReference type="PANTHER" id="PTHR10367:SF17">
    <property type="entry name" value="MRNA-CAPPING ENZYME"/>
    <property type="match status" value="1"/>
</dbReference>
<protein>
    <recommendedName>
        <fullName evidence="1">mRNA capping enzyme adenylation domain-containing protein</fullName>
    </recommendedName>
</protein>
<dbReference type="PANTHER" id="PTHR10367">
    <property type="entry name" value="MRNA-CAPPING ENZYME"/>
    <property type="match status" value="1"/>
</dbReference>
<evidence type="ECO:0000259" key="1">
    <source>
        <dbReference type="Pfam" id="PF01331"/>
    </source>
</evidence>
<sequence length="117" mass="14266">MQKYLRQTMIAFDLALFFTGSLAHLRTFPHIQDYSRNRVNKEVLQSACFLSFSRSYKFFLFNDYRDNLQLLRQQYYYATWKADGTRYMMLINVDGCYLIDRSFNFRRLPFKFTIETN</sequence>
<reference evidence="2 3" key="1">
    <citation type="journal article" date="2020" name="bioRxiv">
        <title>Sequence and annotation of 42 cannabis genomes reveals extensive copy number variation in cannabinoid synthesis and pathogen resistance genes.</title>
        <authorList>
            <person name="Mckernan K.J."/>
            <person name="Helbert Y."/>
            <person name="Kane L.T."/>
            <person name="Ebling H."/>
            <person name="Zhang L."/>
            <person name="Liu B."/>
            <person name="Eaton Z."/>
            <person name="Mclaughlin S."/>
            <person name="Kingan S."/>
            <person name="Baybayan P."/>
            <person name="Concepcion G."/>
            <person name="Jordan M."/>
            <person name="Riva A."/>
            <person name="Barbazuk W."/>
            <person name="Harkins T."/>
        </authorList>
    </citation>
    <scope>NUCLEOTIDE SEQUENCE [LARGE SCALE GENOMIC DNA]</scope>
    <source>
        <strain evidence="3">cv. Jamaican Lion 4</strain>
        <tissue evidence="2">Leaf</tissue>
    </source>
</reference>
<dbReference type="AlphaFoldDB" id="A0A7J6FVI4"/>
<dbReference type="GO" id="GO:0006370">
    <property type="term" value="P:7-methylguanosine mRNA capping"/>
    <property type="evidence" value="ECO:0007669"/>
    <property type="project" value="InterPro"/>
</dbReference>
<feature type="domain" description="mRNA capping enzyme adenylation" evidence="1">
    <location>
        <begin position="65"/>
        <end position="115"/>
    </location>
</feature>
<comment type="caution">
    <text evidence="2">The sequence shown here is derived from an EMBL/GenBank/DDBJ whole genome shotgun (WGS) entry which is preliminary data.</text>
</comment>
<dbReference type="Pfam" id="PF01331">
    <property type="entry name" value="mRNA_cap_enzyme"/>
    <property type="match status" value="1"/>
</dbReference>
<dbReference type="EMBL" id="JAATIP010000094">
    <property type="protein sequence ID" value="KAF4374763.1"/>
    <property type="molecule type" value="Genomic_DNA"/>
</dbReference>
<evidence type="ECO:0000313" key="3">
    <source>
        <dbReference type="Proteomes" id="UP000525078"/>
    </source>
</evidence>
<evidence type="ECO:0000313" key="2">
    <source>
        <dbReference type="EMBL" id="KAF4374763.1"/>
    </source>
</evidence>
<accession>A0A7J6FVI4</accession>
<dbReference type="InterPro" id="IPR051029">
    <property type="entry name" value="mRNA_Capping_Enz/RNA_Phosphat"/>
</dbReference>
<proteinExistence type="predicted"/>
<organism evidence="2 3">
    <name type="scientific">Cannabis sativa</name>
    <name type="common">Hemp</name>
    <name type="synonym">Marijuana</name>
    <dbReference type="NCBI Taxonomy" id="3483"/>
    <lineage>
        <taxon>Eukaryota</taxon>
        <taxon>Viridiplantae</taxon>
        <taxon>Streptophyta</taxon>
        <taxon>Embryophyta</taxon>
        <taxon>Tracheophyta</taxon>
        <taxon>Spermatophyta</taxon>
        <taxon>Magnoliopsida</taxon>
        <taxon>eudicotyledons</taxon>
        <taxon>Gunneridae</taxon>
        <taxon>Pentapetalae</taxon>
        <taxon>rosids</taxon>
        <taxon>fabids</taxon>
        <taxon>Rosales</taxon>
        <taxon>Cannabaceae</taxon>
        <taxon>Cannabis</taxon>
    </lineage>
</organism>
<dbReference type="SUPFAM" id="SSF56091">
    <property type="entry name" value="DNA ligase/mRNA capping enzyme, catalytic domain"/>
    <property type="match status" value="1"/>
</dbReference>
<dbReference type="Proteomes" id="UP000525078">
    <property type="component" value="Unassembled WGS sequence"/>
</dbReference>
<dbReference type="GO" id="GO:0005524">
    <property type="term" value="F:ATP binding"/>
    <property type="evidence" value="ECO:0007669"/>
    <property type="project" value="InterPro"/>
</dbReference>
<dbReference type="InterPro" id="IPR001339">
    <property type="entry name" value="mRNA_cap_enzyme_adenylation"/>
</dbReference>
<dbReference type="GO" id="GO:0004484">
    <property type="term" value="F:mRNA guanylyltransferase activity"/>
    <property type="evidence" value="ECO:0007669"/>
    <property type="project" value="InterPro"/>
</dbReference>